<keyword evidence="1" id="KW-1185">Reference proteome</keyword>
<dbReference type="AlphaFoldDB" id="A0A915JI20"/>
<evidence type="ECO:0000313" key="1">
    <source>
        <dbReference type="Proteomes" id="UP000887565"/>
    </source>
</evidence>
<accession>A0A915JI20</accession>
<reference evidence="2" key="1">
    <citation type="submission" date="2022-11" db="UniProtKB">
        <authorList>
            <consortium name="WormBaseParasite"/>
        </authorList>
    </citation>
    <scope>IDENTIFICATION</scope>
</reference>
<organism evidence="1 2">
    <name type="scientific">Romanomermis culicivorax</name>
    <name type="common">Nematode worm</name>
    <dbReference type="NCBI Taxonomy" id="13658"/>
    <lineage>
        <taxon>Eukaryota</taxon>
        <taxon>Metazoa</taxon>
        <taxon>Ecdysozoa</taxon>
        <taxon>Nematoda</taxon>
        <taxon>Enoplea</taxon>
        <taxon>Dorylaimia</taxon>
        <taxon>Mermithida</taxon>
        <taxon>Mermithoidea</taxon>
        <taxon>Mermithidae</taxon>
        <taxon>Romanomermis</taxon>
    </lineage>
</organism>
<protein>
    <submittedName>
        <fullName evidence="2">Uncharacterized protein</fullName>
    </submittedName>
</protein>
<dbReference type="Proteomes" id="UP000887565">
    <property type="component" value="Unplaced"/>
</dbReference>
<sequence>MLTLPIVFGIVDGTLPNANLENVEHQAEKLCLKNLNTAENLKKCVMISSPTQTIGVLSGENKKHLHYELCVLTIQIFTTRENTAATLMVMEKPQPERHFQKCISSF</sequence>
<evidence type="ECO:0000313" key="2">
    <source>
        <dbReference type="WBParaSite" id="nRc.2.0.1.t25789-RA"/>
    </source>
</evidence>
<dbReference type="WBParaSite" id="nRc.2.0.1.t25789-RA">
    <property type="protein sequence ID" value="nRc.2.0.1.t25789-RA"/>
    <property type="gene ID" value="nRc.2.0.1.g25789"/>
</dbReference>
<proteinExistence type="predicted"/>
<name>A0A915JI20_ROMCU</name>